<feature type="domain" description="N-acetyltransferase" evidence="1">
    <location>
        <begin position="10"/>
        <end position="177"/>
    </location>
</feature>
<evidence type="ECO:0000259" key="1">
    <source>
        <dbReference type="PROSITE" id="PS51186"/>
    </source>
</evidence>
<comment type="caution">
    <text evidence="2">The sequence shown here is derived from an EMBL/GenBank/DDBJ whole genome shotgun (WGS) entry which is preliminary data.</text>
</comment>
<dbReference type="GO" id="GO:0016747">
    <property type="term" value="F:acyltransferase activity, transferring groups other than amino-acyl groups"/>
    <property type="evidence" value="ECO:0007669"/>
    <property type="project" value="InterPro"/>
</dbReference>
<dbReference type="SUPFAM" id="SSF55729">
    <property type="entry name" value="Acyl-CoA N-acyltransferases (Nat)"/>
    <property type="match status" value="1"/>
</dbReference>
<accession>A0A9X1WPI4</accession>
<dbReference type="InterPro" id="IPR016181">
    <property type="entry name" value="Acyl_CoA_acyltransferase"/>
</dbReference>
<evidence type="ECO:0000313" key="3">
    <source>
        <dbReference type="Proteomes" id="UP001139347"/>
    </source>
</evidence>
<reference evidence="2" key="1">
    <citation type="submission" date="2022-04" db="EMBL/GenBank/DDBJ databases">
        <title>Paenibacillus mangrovi sp. nov., a novel endophytic bacterium isolated from bark of Kandelia candel.</title>
        <authorList>
            <person name="Tuo L."/>
        </authorList>
    </citation>
    <scope>NUCLEOTIDE SEQUENCE</scope>
    <source>
        <strain evidence="2">KQZ6P-2</strain>
    </source>
</reference>
<protein>
    <submittedName>
        <fullName evidence="2">GNAT family N-acetyltransferase</fullName>
        <ecNumber evidence="2">2.3.1.-</ecNumber>
    </submittedName>
</protein>
<gene>
    <name evidence="2" type="ORF">MUG84_14710</name>
</gene>
<keyword evidence="2" id="KW-0012">Acyltransferase</keyword>
<keyword evidence="2" id="KW-0808">Transferase</keyword>
<dbReference type="Proteomes" id="UP001139347">
    <property type="component" value="Unassembled WGS sequence"/>
</dbReference>
<sequence length="177" mass="20979">MPIQFRFYEILMNPILLDGVWELLCLYDREFIPPLSARDYTYQSDLRGCQAAKQEPNRYFETLKKQSFLLAQDQDKVIGFMSFRTHYVSEDLNDQVETIYVTTVIVDKEYRGKGITTRFYVELEEIAKQGDQPIMTRTWSTNDSHIRVLNKIRMQEVKRIENGRGPGLDTVYYRKNL</sequence>
<name>A0A9X1WPI4_9BACL</name>
<keyword evidence="3" id="KW-1185">Reference proteome</keyword>
<dbReference type="CDD" id="cd04301">
    <property type="entry name" value="NAT_SF"/>
    <property type="match status" value="1"/>
</dbReference>
<evidence type="ECO:0000313" key="2">
    <source>
        <dbReference type="EMBL" id="MCJ8012987.1"/>
    </source>
</evidence>
<organism evidence="2 3">
    <name type="scientific">Paenibacillus mangrovi</name>
    <dbReference type="NCBI Taxonomy" id="2931978"/>
    <lineage>
        <taxon>Bacteria</taxon>
        <taxon>Bacillati</taxon>
        <taxon>Bacillota</taxon>
        <taxon>Bacilli</taxon>
        <taxon>Bacillales</taxon>
        <taxon>Paenibacillaceae</taxon>
        <taxon>Paenibacillus</taxon>
    </lineage>
</organism>
<dbReference type="EMBL" id="JALIRP010000005">
    <property type="protein sequence ID" value="MCJ8012987.1"/>
    <property type="molecule type" value="Genomic_DNA"/>
</dbReference>
<dbReference type="RefSeq" id="WP_244725869.1">
    <property type="nucleotide sequence ID" value="NZ_JALIRP010000005.1"/>
</dbReference>
<dbReference type="Gene3D" id="3.40.630.30">
    <property type="match status" value="1"/>
</dbReference>
<dbReference type="InterPro" id="IPR000182">
    <property type="entry name" value="GNAT_dom"/>
</dbReference>
<dbReference type="EC" id="2.3.1.-" evidence="2"/>
<dbReference type="Pfam" id="PF00583">
    <property type="entry name" value="Acetyltransf_1"/>
    <property type="match status" value="1"/>
</dbReference>
<dbReference type="PROSITE" id="PS51186">
    <property type="entry name" value="GNAT"/>
    <property type="match status" value="1"/>
</dbReference>
<dbReference type="AlphaFoldDB" id="A0A9X1WPI4"/>
<proteinExistence type="predicted"/>